<evidence type="ECO:0000313" key="2">
    <source>
        <dbReference type="Proteomes" id="UP000237105"/>
    </source>
</evidence>
<dbReference type="OrthoDB" id="10571378at2759"/>
<dbReference type="Proteomes" id="UP000237105">
    <property type="component" value="Unassembled WGS sequence"/>
</dbReference>
<sequence>MDEPSRGMLHSADSQSRTPLTLNSQALSSLPHPTLSFSRSARHIPWVPVTYLCSSACCSTLSHSQALSSLPHPTLSLNPPDASRFSDGHVLIDFIVSPLAHSLSLSRSLHITSGQRTHWASLPHSLSLTGHRSPVPLAVSALSLTVSGDFPSSSF</sequence>
<gene>
    <name evidence="1" type="ORF">PanWU01x14_009360</name>
</gene>
<reference evidence="2" key="1">
    <citation type="submission" date="2016-06" db="EMBL/GenBank/DDBJ databases">
        <title>Parallel loss of symbiosis genes in relatives of nitrogen-fixing non-legume Parasponia.</title>
        <authorList>
            <person name="Van Velzen R."/>
            <person name="Holmer R."/>
            <person name="Bu F."/>
            <person name="Rutten L."/>
            <person name="Van Zeijl A."/>
            <person name="Liu W."/>
            <person name="Santuari L."/>
            <person name="Cao Q."/>
            <person name="Sharma T."/>
            <person name="Shen D."/>
            <person name="Roswanjaya Y."/>
            <person name="Wardhani T."/>
            <person name="Kalhor M.S."/>
            <person name="Jansen J."/>
            <person name="Van den Hoogen J."/>
            <person name="Gungor B."/>
            <person name="Hartog M."/>
            <person name="Hontelez J."/>
            <person name="Verver J."/>
            <person name="Yang W.-C."/>
            <person name="Schijlen E."/>
            <person name="Repin R."/>
            <person name="Schilthuizen M."/>
            <person name="Schranz E."/>
            <person name="Heidstra R."/>
            <person name="Miyata K."/>
            <person name="Fedorova E."/>
            <person name="Kohlen W."/>
            <person name="Bisseling T."/>
            <person name="Smit S."/>
            <person name="Geurts R."/>
        </authorList>
    </citation>
    <scope>NUCLEOTIDE SEQUENCE [LARGE SCALE GENOMIC DNA]</scope>
    <source>
        <strain evidence="2">cv. WU1-14</strain>
    </source>
</reference>
<proteinExistence type="predicted"/>
<accession>A0A2P5E2E1</accession>
<keyword evidence="2" id="KW-1185">Reference proteome</keyword>
<evidence type="ECO:0000313" key="1">
    <source>
        <dbReference type="EMBL" id="PON79704.1"/>
    </source>
</evidence>
<organism evidence="1 2">
    <name type="scientific">Parasponia andersonii</name>
    <name type="common">Sponia andersonii</name>
    <dbReference type="NCBI Taxonomy" id="3476"/>
    <lineage>
        <taxon>Eukaryota</taxon>
        <taxon>Viridiplantae</taxon>
        <taxon>Streptophyta</taxon>
        <taxon>Embryophyta</taxon>
        <taxon>Tracheophyta</taxon>
        <taxon>Spermatophyta</taxon>
        <taxon>Magnoliopsida</taxon>
        <taxon>eudicotyledons</taxon>
        <taxon>Gunneridae</taxon>
        <taxon>Pentapetalae</taxon>
        <taxon>rosids</taxon>
        <taxon>fabids</taxon>
        <taxon>Rosales</taxon>
        <taxon>Cannabaceae</taxon>
        <taxon>Parasponia</taxon>
    </lineage>
</organism>
<protein>
    <submittedName>
        <fullName evidence="1">Uncharacterized protein</fullName>
    </submittedName>
</protein>
<dbReference type="AlphaFoldDB" id="A0A2P5E2E1"/>
<dbReference type="EMBL" id="JXTB01000003">
    <property type="protein sequence ID" value="PON79704.1"/>
    <property type="molecule type" value="Genomic_DNA"/>
</dbReference>
<name>A0A2P5E2E1_PARAD</name>
<comment type="caution">
    <text evidence="1">The sequence shown here is derived from an EMBL/GenBank/DDBJ whole genome shotgun (WGS) entry which is preliminary data.</text>
</comment>